<comment type="caution">
    <text evidence="1">The sequence shown here is derived from an EMBL/GenBank/DDBJ whole genome shotgun (WGS) entry which is preliminary data.</text>
</comment>
<organism evidence="1 2">
    <name type="scientific">Pneumocystis jirovecii (strain RU7)</name>
    <name type="common">Human pneumocystis pneumonia agent</name>
    <dbReference type="NCBI Taxonomy" id="1408657"/>
    <lineage>
        <taxon>Eukaryota</taxon>
        <taxon>Fungi</taxon>
        <taxon>Dikarya</taxon>
        <taxon>Ascomycota</taxon>
        <taxon>Taphrinomycotina</taxon>
        <taxon>Pneumocystomycetes</taxon>
        <taxon>Pneumocystaceae</taxon>
        <taxon>Pneumocystis</taxon>
    </lineage>
</organism>
<evidence type="ECO:0000313" key="1">
    <source>
        <dbReference type="EMBL" id="KTW30069.1"/>
    </source>
</evidence>
<gene>
    <name evidence="1" type="ORF">T551_02013</name>
</gene>
<dbReference type="Proteomes" id="UP000053447">
    <property type="component" value="Unassembled WGS sequence"/>
</dbReference>
<dbReference type="GeneID" id="28940531"/>
<evidence type="ECO:0000313" key="2">
    <source>
        <dbReference type="Proteomes" id="UP000053447"/>
    </source>
</evidence>
<proteinExistence type="predicted"/>
<dbReference type="EMBL" id="LFWA01000008">
    <property type="protein sequence ID" value="KTW30069.1"/>
    <property type="molecule type" value="Genomic_DNA"/>
</dbReference>
<keyword evidence="2" id="KW-1185">Reference proteome</keyword>
<dbReference type="VEuPathDB" id="FungiDB:T551_02013"/>
<name>A0A0W4ZNX0_PNEJ7</name>
<sequence>MQCKQGHFDYVYFKLYGEAGEVLRGGALGIIDRVVGVSGRERSVERLLPSKGLVERDGAAEKGIRGERAAGGDGVCGKGLEVDAWAVDAEEASSDVTVGNVEAGKDADEPVLYLVRGPGGGGGDAEDALEEAGFDDNLTGGAVRQAGSGRAWLGRWTGMRSVVWDEDGRLAAEPSFLAQDLALGVSERLCAVAPEAEGAGA</sequence>
<protein>
    <submittedName>
        <fullName evidence="1">Uncharacterized protein</fullName>
    </submittedName>
</protein>
<accession>A0A0W4ZNX0</accession>
<dbReference type="AlphaFoldDB" id="A0A0W4ZNX0"/>
<reference evidence="2" key="1">
    <citation type="journal article" date="2016" name="Nat. Commun.">
        <title>Genome analysis of three Pneumocystis species reveals adaptation mechanisms to life exclusively in mammalian hosts.</title>
        <authorList>
            <person name="Ma L."/>
            <person name="Chen Z."/>
            <person name="Huang D.W."/>
            <person name="Kutty G."/>
            <person name="Ishihara M."/>
            <person name="Wang H."/>
            <person name="Abouelleil A."/>
            <person name="Bishop L."/>
            <person name="Davey E."/>
            <person name="Deng R."/>
            <person name="Deng X."/>
            <person name="Fan L."/>
            <person name="Fantoni G."/>
            <person name="Fitzgerald M."/>
            <person name="Gogineni E."/>
            <person name="Goldberg J.M."/>
            <person name="Handley G."/>
            <person name="Hu X."/>
            <person name="Huber C."/>
            <person name="Jiao X."/>
            <person name="Jones K."/>
            <person name="Levin J.Z."/>
            <person name="Liu Y."/>
            <person name="Macdonald P."/>
            <person name="Melnikov A."/>
            <person name="Raley C."/>
            <person name="Sassi M."/>
            <person name="Sherman B.T."/>
            <person name="Song X."/>
            <person name="Sykes S."/>
            <person name="Tran B."/>
            <person name="Walsh L."/>
            <person name="Xia Y."/>
            <person name="Yang J."/>
            <person name="Young S."/>
            <person name="Zeng Q."/>
            <person name="Zheng X."/>
            <person name="Stephens R."/>
            <person name="Nusbaum C."/>
            <person name="Birren B.W."/>
            <person name="Azadi P."/>
            <person name="Lempicki R.A."/>
            <person name="Cuomo C.A."/>
            <person name="Kovacs J.A."/>
        </authorList>
    </citation>
    <scope>NUCLEOTIDE SEQUENCE [LARGE SCALE GENOMIC DNA]</scope>
    <source>
        <strain evidence="2">RU7</strain>
    </source>
</reference>
<dbReference type="RefSeq" id="XP_018229630.1">
    <property type="nucleotide sequence ID" value="XM_018374276.1"/>
</dbReference>